<evidence type="ECO:0000256" key="2">
    <source>
        <dbReference type="SAM" id="SignalP"/>
    </source>
</evidence>
<dbReference type="GO" id="GO:0008800">
    <property type="term" value="F:beta-lactamase activity"/>
    <property type="evidence" value="ECO:0007669"/>
    <property type="project" value="UniProtKB-EC"/>
</dbReference>
<evidence type="ECO:0000256" key="1">
    <source>
        <dbReference type="ARBA" id="ARBA00001526"/>
    </source>
</evidence>
<feature type="chain" id="PRO_5026909101" evidence="2">
    <location>
        <begin position="22"/>
        <end position="312"/>
    </location>
</feature>
<dbReference type="InterPro" id="IPR000871">
    <property type="entry name" value="Beta-lactam_class-A"/>
</dbReference>
<evidence type="ECO:0000313" key="4">
    <source>
        <dbReference type="EMBL" id="CAA9304973.1"/>
    </source>
</evidence>
<dbReference type="Pfam" id="PF13354">
    <property type="entry name" value="Beta-lactamase2"/>
    <property type="match status" value="1"/>
</dbReference>
<evidence type="ECO:0000259" key="3">
    <source>
        <dbReference type="Pfam" id="PF13354"/>
    </source>
</evidence>
<dbReference type="GO" id="GO:0030655">
    <property type="term" value="P:beta-lactam antibiotic catabolic process"/>
    <property type="evidence" value="ECO:0007669"/>
    <property type="project" value="InterPro"/>
</dbReference>
<dbReference type="GO" id="GO:0046677">
    <property type="term" value="P:response to antibiotic"/>
    <property type="evidence" value="ECO:0007669"/>
    <property type="project" value="InterPro"/>
</dbReference>
<dbReference type="EMBL" id="CADCTV010000161">
    <property type="protein sequence ID" value="CAA9304973.1"/>
    <property type="molecule type" value="Genomic_DNA"/>
</dbReference>
<name>A0A6J4KG07_9BACT</name>
<dbReference type="AlphaFoldDB" id="A0A6J4KG07"/>
<proteinExistence type="predicted"/>
<dbReference type="PANTHER" id="PTHR35333:SF4">
    <property type="entry name" value="SLR0121 PROTEIN"/>
    <property type="match status" value="1"/>
</dbReference>
<gene>
    <name evidence="4" type="ORF">AVDCRST_MAG89-738</name>
</gene>
<feature type="domain" description="Beta-lactamase class A catalytic" evidence="3">
    <location>
        <begin position="53"/>
        <end position="272"/>
    </location>
</feature>
<dbReference type="InterPro" id="IPR012338">
    <property type="entry name" value="Beta-lactam/transpept-like"/>
</dbReference>
<dbReference type="Gene3D" id="3.40.710.10">
    <property type="entry name" value="DD-peptidase/beta-lactamase superfamily"/>
    <property type="match status" value="1"/>
</dbReference>
<dbReference type="SUPFAM" id="SSF56601">
    <property type="entry name" value="beta-lactamase/transpeptidase-like"/>
    <property type="match status" value="1"/>
</dbReference>
<reference evidence="4" key="1">
    <citation type="submission" date="2020-02" db="EMBL/GenBank/DDBJ databases">
        <authorList>
            <person name="Meier V. D."/>
        </authorList>
    </citation>
    <scope>NUCLEOTIDE SEQUENCE</scope>
    <source>
        <strain evidence="4">AVDCRST_MAG89</strain>
    </source>
</reference>
<dbReference type="PANTHER" id="PTHR35333">
    <property type="entry name" value="BETA-LACTAMASE"/>
    <property type="match status" value="1"/>
</dbReference>
<accession>A0A6J4KG07</accession>
<comment type="catalytic activity">
    <reaction evidence="1">
        <text>a beta-lactam + H2O = a substituted beta-amino acid</text>
        <dbReference type="Rhea" id="RHEA:20401"/>
        <dbReference type="ChEBI" id="CHEBI:15377"/>
        <dbReference type="ChEBI" id="CHEBI:35627"/>
        <dbReference type="ChEBI" id="CHEBI:140347"/>
        <dbReference type="EC" id="3.5.2.6"/>
    </reaction>
</comment>
<dbReference type="InterPro" id="IPR045155">
    <property type="entry name" value="Beta-lactam_cat"/>
</dbReference>
<keyword evidence="2" id="KW-0732">Signal</keyword>
<protein>
    <submittedName>
        <fullName evidence="4">Beta-lactamase class A-like and penicillin binding proteins (PBPs) superfamily</fullName>
    </submittedName>
</protein>
<sequence length="312" mass="33333">MPLIRLAPLLAMLLLPACAPAAAQAGSARASTDTAALRRTIENASAGYQGVVGVSVRNLATGESLSIRGGETFSSASLIKVAVLVALLDEVEKGTMRLDEPLSMLARDRVGGSGVLQHFRPGLQLTVEDAARLMIIISDNTATNLLLEKLNIRTVWTKMEALGLPHTKIHSKSFNRASSVAMDSSVKYGLGVTTPDETVELFARLHAGTAVSPRLDSLAIAILRENDDWNKLARWLPAGARAAHKSGDVDQARNDCGILYGPDAPVAICVMTRENQDRSYATDNPANLLIARIGAEVYRHYNPSAPPPAIPR</sequence>
<feature type="signal peptide" evidence="2">
    <location>
        <begin position="1"/>
        <end position="21"/>
    </location>
</feature>
<organism evidence="4">
    <name type="scientific">uncultured Gemmatimonadota bacterium</name>
    <dbReference type="NCBI Taxonomy" id="203437"/>
    <lineage>
        <taxon>Bacteria</taxon>
        <taxon>Pseudomonadati</taxon>
        <taxon>Gemmatimonadota</taxon>
        <taxon>environmental samples</taxon>
    </lineage>
</organism>